<keyword evidence="3" id="KW-1003">Cell membrane</keyword>
<gene>
    <name evidence="8" type="ORF">NG42_18935</name>
    <name evidence="9" type="ORF">NG43_17820</name>
</gene>
<dbReference type="InterPro" id="IPR029025">
    <property type="entry name" value="T3SS_substrate_exporter_C"/>
</dbReference>
<feature type="transmembrane region" description="Helical" evidence="7">
    <location>
        <begin position="85"/>
        <end position="110"/>
    </location>
</feature>
<dbReference type="GO" id="GO:0009306">
    <property type="term" value="P:protein secretion"/>
    <property type="evidence" value="ECO:0007669"/>
    <property type="project" value="InterPro"/>
</dbReference>
<evidence type="ECO:0000256" key="2">
    <source>
        <dbReference type="ARBA" id="ARBA00010690"/>
    </source>
</evidence>
<dbReference type="SUPFAM" id="SSF160544">
    <property type="entry name" value="EscU C-terminal domain-like"/>
    <property type="match status" value="1"/>
</dbReference>
<dbReference type="NCBIfam" id="NF009364">
    <property type="entry name" value="PRK12721.1"/>
    <property type="match status" value="1"/>
</dbReference>
<comment type="caution">
    <text evidence="8">The sequence shown here is derived from an EMBL/GenBank/DDBJ whole genome shotgun (WGS) entry which is preliminary data.</text>
</comment>
<accession>A0A0L7SXC4</accession>
<evidence type="ECO:0000313" key="11">
    <source>
        <dbReference type="Proteomes" id="UP000037088"/>
    </source>
</evidence>
<dbReference type="PATRIC" id="fig|1560201.3.peg.4014"/>
<evidence type="ECO:0000313" key="9">
    <source>
        <dbReference type="EMBL" id="KOC90049.1"/>
    </source>
</evidence>
<dbReference type="NCBIfam" id="TIGR01404">
    <property type="entry name" value="FlhB_rel_III"/>
    <property type="match status" value="1"/>
</dbReference>
<evidence type="ECO:0000313" key="10">
    <source>
        <dbReference type="Proteomes" id="UP000036851"/>
    </source>
</evidence>
<keyword evidence="11" id="KW-1185">Reference proteome</keyword>
<reference evidence="10 11" key="1">
    <citation type="journal article" date="2015" name="Int. J. Syst. Evol. Microbiol.">
        <title>Erwinia iniecta sp. nov., isolated from Russian wheat aphids (Diuraphis noxia).</title>
        <authorList>
            <person name="Campillo T."/>
            <person name="Luna E."/>
            <person name="Portier P."/>
            <person name="Fischer-Le Saux M."/>
            <person name="Lapitan N."/>
            <person name="Tisserat N.A."/>
            <person name="Leach J.E."/>
        </authorList>
    </citation>
    <scope>NUCLEOTIDE SEQUENCE [LARGE SCALE GENOMIC DNA]</scope>
    <source>
        <strain evidence="8 11">B120</strain>
        <strain evidence="9 10">B149</strain>
    </source>
</reference>
<dbReference type="STRING" id="1560201.NG42_18935"/>
<comment type="similarity">
    <text evidence="2">Belongs to the type III secretion exporter family.</text>
</comment>
<organism evidence="8 11">
    <name type="scientific">Winslowiella iniecta</name>
    <dbReference type="NCBI Taxonomy" id="1560201"/>
    <lineage>
        <taxon>Bacteria</taxon>
        <taxon>Pseudomonadati</taxon>
        <taxon>Pseudomonadota</taxon>
        <taxon>Gammaproteobacteria</taxon>
        <taxon>Enterobacterales</taxon>
        <taxon>Erwiniaceae</taxon>
        <taxon>Winslowiella</taxon>
    </lineage>
</organism>
<dbReference type="OrthoDB" id="9807950at2"/>
<keyword evidence="5 7" id="KW-1133">Transmembrane helix</keyword>
<dbReference type="Proteomes" id="UP000037088">
    <property type="component" value="Unassembled WGS sequence"/>
</dbReference>
<dbReference type="PRINTS" id="PR00950">
    <property type="entry name" value="TYPE3IMSPROT"/>
</dbReference>
<feature type="transmembrane region" description="Helical" evidence="7">
    <location>
        <begin position="182"/>
        <end position="204"/>
    </location>
</feature>
<dbReference type="InterPro" id="IPR006307">
    <property type="entry name" value="BsaZ-like"/>
</dbReference>
<protein>
    <submittedName>
        <fullName evidence="8">Secretion system apparatus protein SsaU</fullName>
    </submittedName>
</protein>
<evidence type="ECO:0000313" key="8">
    <source>
        <dbReference type="EMBL" id="KOC87777.1"/>
    </source>
</evidence>
<keyword evidence="4 7" id="KW-0812">Transmembrane</keyword>
<dbReference type="PANTHER" id="PTHR30531:SF6">
    <property type="entry name" value="SECRETION SYSTEM APPARATUS PROTEIN SSAU"/>
    <property type="match status" value="1"/>
</dbReference>
<dbReference type="PANTHER" id="PTHR30531">
    <property type="entry name" value="FLAGELLAR BIOSYNTHETIC PROTEIN FLHB"/>
    <property type="match status" value="1"/>
</dbReference>
<feature type="transmembrane region" description="Helical" evidence="7">
    <location>
        <begin position="21"/>
        <end position="43"/>
    </location>
</feature>
<proteinExistence type="inferred from homology"/>
<evidence type="ECO:0000256" key="1">
    <source>
        <dbReference type="ARBA" id="ARBA00004651"/>
    </source>
</evidence>
<dbReference type="GO" id="GO:0005886">
    <property type="term" value="C:plasma membrane"/>
    <property type="evidence" value="ECO:0007669"/>
    <property type="project" value="UniProtKB-SubCell"/>
</dbReference>
<name>A0A0L7SXC4_9GAMM</name>
<dbReference type="Gene3D" id="3.40.1690.10">
    <property type="entry name" value="secretion proteins EscU"/>
    <property type="match status" value="1"/>
</dbReference>
<sequence length="355" mass="39506">MSEKTEKPTPKKIRDARKKGQVAKSVEVTSGMQLAMILGYFTFEGPALWRMLVQLQELSINAVNQDLTEGLSQIISAAGSLALRFVAGIAAIMITTTAFTILAQIGPLLATEALKPSAKKLNVISNLKNIFSAKNLFEFVKSVLKVTLLSLIFFYLLRQYSSTIQFLPLYPVINGLEVAMRLLFWMFLSLIGFYVVIGIADLAFQRHDNTKKMMMSMDDIKQEHKNLEGNSEIKQKRKEVHREIQSGSLAANVKKSTAVVRNPTHIAVCLYYHPEKSPLPQVIEMGRDKRALHIVQLAEKAGIPVVENIMVARALASGTPVGGYIPAELFEPVAHILRLAMKLDYDDDDSEDDES</sequence>
<dbReference type="AlphaFoldDB" id="A0A0L7SXC4"/>
<evidence type="ECO:0000256" key="5">
    <source>
        <dbReference type="ARBA" id="ARBA00022989"/>
    </source>
</evidence>
<keyword evidence="6 7" id="KW-0472">Membrane</keyword>
<dbReference type="EMBL" id="JRXF01000032">
    <property type="protein sequence ID" value="KOC90049.1"/>
    <property type="molecule type" value="Genomic_DNA"/>
</dbReference>
<dbReference type="Proteomes" id="UP000036851">
    <property type="component" value="Unassembled WGS sequence"/>
</dbReference>
<evidence type="ECO:0000256" key="6">
    <source>
        <dbReference type="ARBA" id="ARBA00023136"/>
    </source>
</evidence>
<dbReference type="InterPro" id="IPR006135">
    <property type="entry name" value="T3SS_substrate_exporter"/>
</dbReference>
<evidence type="ECO:0000256" key="4">
    <source>
        <dbReference type="ARBA" id="ARBA00022692"/>
    </source>
</evidence>
<dbReference type="Pfam" id="PF01312">
    <property type="entry name" value="Bac_export_2"/>
    <property type="match status" value="1"/>
</dbReference>
<dbReference type="RefSeq" id="WP_052902111.1">
    <property type="nucleotide sequence ID" value="NZ_JRXE01000032.1"/>
</dbReference>
<evidence type="ECO:0000256" key="3">
    <source>
        <dbReference type="ARBA" id="ARBA00022475"/>
    </source>
</evidence>
<feature type="transmembrane region" description="Helical" evidence="7">
    <location>
        <begin position="143"/>
        <end position="162"/>
    </location>
</feature>
<evidence type="ECO:0000256" key="7">
    <source>
        <dbReference type="SAM" id="Phobius"/>
    </source>
</evidence>
<dbReference type="EMBL" id="JRXE01000032">
    <property type="protein sequence ID" value="KOC87777.1"/>
    <property type="molecule type" value="Genomic_DNA"/>
</dbReference>
<comment type="subcellular location">
    <subcellularLocation>
        <location evidence="1">Cell membrane</location>
        <topology evidence="1">Multi-pass membrane protein</topology>
    </subcellularLocation>
</comment>